<dbReference type="InterPro" id="IPR025949">
    <property type="entry name" value="PapC-like_C"/>
</dbReference>
<reference evidence="12 13" key="1">
    <citation type="journal article" date="2013" name="Syst. Appl. Microbiol.">
        <title>Phylogenetic position and virulence apparatus of the pear flower necrosis pathogen Erwinia piriflorinigrans CFBP 5888T as assessed by comparative genomics.</title>
        <authorList>
            <person name="Smits T.H."/>
            <person name="Rezzonico F."/>
            <person name="Lopez M.M."/>
            <person name="Blom J."/>
            <person name="Goesmann A."/>
            <person name="Frey J.E."/>
            <person name="Duffy B."/>
        </authorList>
    </citation>
    <scope>NUCLEOTIDE SEQUENCE [LARGE SCALE GENOMIC DNA]</scope>
    <source>
        <strain evidence="13">CFBP5888</strain>
    </source>
</reference>
<sequence>MIRLQQTFPEVIAGATMLLMLMTAVRAELYFPPGLVADDEDSVADLSLFEKQGMQLPGIYEVEIWLNGTLSTSQRLRFISAQRGGDKKEGAGIKDEEPVRDTTGLIACLTGRDMSALGVNLRLYPLPAGQDEGDCLSPGSFIPQAWTAFDFRNMRLNVSIPQIALYKSARGDIPPERWDEGVSAAMLSYSLSGTDSRGHYGNSRSHFLNVNSGINLGPWRLRDRRNWSENRSRYRNERRWQHGTTTLSRAIIPWRSELTLGDDTSSGDVFDSFAFRGARLASDDSMLPESLRGYAPIIRGTAGSNARISVKQNGYEVYQTTVGAGEFVISDLFPMYASGDLLVTVTEADGSVRRFSVPYSSVPVLVRQGRTRYDLTAGSYRSSSEDYNQPLVMQGTLVHGLPWGLTTYGGVQYADSYRAAVLGAGVNMGLLGALSADITHANSTLSDDSQHRGQSLRFLYARSLNSLGTTFQLTGYRYSTRGFYTLGETTLKRMSGWHGEEVQLDAQGRPLPPREIDFYSLYDSKRQRLQASISQQIGSLGSLYLSGSQQSFWNRSGVTRSVQAGFSSTIGPLSYTLSMSQNRNVGMSRADSSVSFSASLPLSQWLPTGAPSIYATMTESHSSDGAISQQVGLSGTLLNAGSLNWNLMRGRSRGDSSSSARLSYRGASADVGMGYSSSSNYRQLSYDAAGSMVLHRDGLTISQPLGDTNILVAAPGAAGVALENGNGLQTDGRGYTVRPWASGYRENRVALDVSTLDDRTELDGAVMQVVPTRGALVRADFKTRSGVRALFTLTFNGKPVPFGALASSGESSGIVSDEGQVYLAGLAPEGELTAQWGRGAQQQCTLSYRVPQEQQQAPLAQMQLVCR</sequence>
<dbReference type="Gene3D" id="2.60.40.3110">
    <property type="match status" value="1"/>
</dbReference>
<evidence type="ECO:0000313" key="12">
    <source>
        <dbReference type="EMBL" id="CCG88543.1"/>
    </source>
</evidence>
<dbReference type="RefSeq" id="WP_023656305.1">
    <property type="nucleotide sequence ID" value="NZ_CAHS01000021.1"/>
</dbReference>
<evidence type="ECO:0000256" key="9">
    <source>
        <dbReference type="ARBA" id="ARBA00023237"/>
    </source>
</evidence>
<evidence type="ECO:0000259" key="10">
    <source>
        <dbReference type="Pfam" id="PF13953"/>
    </source>
</evidence>
<evidence type="ECO:0000256" key="2">
    <source>
        <dbReference type="ARBA" id="ARBA00008064"/>
    </source>
</evidence>
<evidence type="ECO:0000256" key="7">
    <source>
        <dbReference type="ARBA" id="ARBA00022729"/>
    </source>
</evidence>
<evidence type="ECO:0000256" key="1">
    <source>
        <dbReference type="ARBA" id="ARBA00004571"/>
    </source>
</evidence>
<dbReference type="AlphaFoldDB" id="V5ZB01"/>
<dbReference type="PANTHER" id="PTHR30451:SF21">
    <property type="entry name" value="FIMBRIAL USHER DOMAIN-CONTAINING PROTEIN YDET-RELATED"/>
    <property type="match status" value="1"/>
</dbReference>
<name>V5ZB01_9GAMM</name>
<evidence type="ECO:0000256" key="3">
    <source>
        <dbReference type="ARBA" id="ARBA00022448"/>
    </source>
</evidence>
<keyword evidence="8" id="KW-0472">Membrane</keyword>
<evidence type="ECO:0000256" key="6">
    <source>
        <dbReference type="ARBA" id="ARBA00022692"/>
    </source>
</evidence>
<dbReference type="InterPro" id="IPR043142">
    <property type="entry name" value="PapC-like_C_sf"/>
</dbReference>
<comment type="subcellular location">
    <subcellularLocation>
        <location evidence="1">Cell outer membrane</location>
        <topology evidence="1">Multi-pass membrane protein</topology>
    </subcellularLocation>
</comment>
<evidence type="ECO:0000313" key="13">
    <source>
        <dbReference type="Proteomes" id="UP000018217"/>
    </source>
</evidence>
<keyword evidence="7" id="KW-0732">Signal</keyword>
<dbReference type="Proteomes" id="UP000018217">
    <property type="component" value="Unassembled WGS sequence"/>
</dbReference>
<comment type="similarity">
    <text evidence="2">Belongs to the fimbrial export usher family.</text>
</comment>
<dbReference type="InterPro" id="IPR037224">
    <property type="entry name" value="PapC_N_sf"/>
</dbReference>
<evidence type="ECO:0000256" key="8">
    <source>
        <dbReference type="ARBA" id="ARBA00023136"/>
    </source>
</evidence>
<dbReference type="GO" id="GO:0015473">
    <property type="term" value="F:fimbrial usher porin activity"/>
    <property type="evidence" value="ECO:0007669"/>
    <property type="project" value="InterPro"/>
</dbReference>
<dbReference type="InterPro" id="IPR000015">
    <property type="entry name" value="Fimb_usher"/>
</dbReference>
<dbReference type="GO" id="GO:0009297">
    <property type="term" value="P:pilus assembly"/>
    <property type="evidence" value="ECO:0007669"/>
    <property type="project" value="InterPro"/>
</dbReference>
<dbReference type="STRING" id="1161919.EPIR_3180"/>
<organism evidence="12 13">
    <name type="scientific">Erwinia piriflorinigrans CFBP 5888</name>
    <dbReference type="NCBI Taxonomy" id="1161919"/>
    <lineage>
        <taxon>Bacteria</taxon>
        <taxon>Pseudomonadati</taxon>
        <taxon>Pseudomonadota</taxon>
        <taxon>Gammaproteobacteria</taxon>
        <taxon>Enterobacterales</taxon>
        <taxon>Erwiniaceae</taxon>
        <taxon>Erwinia</taxon>
    </lineage>
</organism>
<keyword evidence="6" id="KW-0812">Transmembrane</keyword>
<keyword evidence="3" id="KW-0813">Transport</keyword>
<dbReference type="InterPro" id="IPR025885">
    <property type="entry name" value="PapC_N"/>
</dbReference>
<dbReference type="Gene3D" id="3.10.20.410">
    <property type="match status" value="1"/>
</dbReference>
<evidence type="ECO:0000256" key="5">
    <source>
        <dbReference type="ARBA" id="ARBA00022558"/>
    </source>
</evidence>
<dbReference type="Pfam" id="PF00577">
    <property type="entry name" value="Usher"/>
    <property type="match status" value="1"/>
</dbReference>
<feature type="domain" description="PapC N-terminal" evidence="11">
    <location>
        <begin position="31"/>
        <end position="192"/>
    </location>
</feature>
<dbReference type="Pfam" id="PF13954">
    <property type="entry name" value="PapC_N"/>
    <property type="match status" value="1"/>
</dbReference>
<dbReference type="GO" id="GO:0009279">
    <property type="term" value="C:cell outer membrane"/>
    <property type="evidence" value="ECO:0007669"/>
    <property type="project" value="UniProtKB-SubCell"/>
</dbReference>
<protein>
    <submittedName>
        <fullName evidence="12">Outer membrane usher protein fimD</fullName>
    </submittedName>
</protein>
<dbReference type="InterPro" id="IPR042186">
    <property type="entry name" value="FimD_plug_dom"/>
</dbReference>
<keyword evidence="5" id="KW-1029">Fimbrium biogenesis</keyword>
<evidence type="ECO:0000259" key="11">
    <source>
        <dbReference type="Pfam" id="PF13954"/>
    </source>
</evidence>
<dbReference type="Pfam" id="PF13953">
    <property type="entry name" value="PapC_C"/>
    <property type="match status" value="1"/>
</dbReference>
<gene>
    <name evidence="12" type="primary">ycbS</name>
    <name evidence="12" type="ORF">EPIR_3180</name>
</gene>
<keyword evidence="4" id="KW-1134">Transmembrane beta strand</keyword>
<proteinExistence type="inferred from homology"/>
<dbReference type="Gene3D" id="2.60.40.2610">
    <property type="entry name" value="Outer membrane usher protein FimD, plug domain"/>
    <property type="match status" value="1"/>
</dbReference>
<dbReference type="FunFam" id="2.60.40.2610:FF:000001">
    <property type="entry name" value="Outer membrane fimbrial usher protein"/>
    <property type="match status" value="1"/>
</dbReference>
<comment type="caution">
    <text evidence="12">The sequence shown here is derived from an EMBL/GenBank/DDBJ whole genome shotgun (WGS) entry which is preliminary data.</text>
</comment>
<dbReference type="EMBL" id="CAHS01000021">
    <property type="protein sequence ID" value="CCG88543.1"/>
    <property type="molecule type" value="Genomic_DNA"/>
</dbReference>
<evidence type="ECO:0000256" key="4">
    <source>
        <dbReference type="ARBA" id="ARBA00022452"/>
    </source>
</evidence>
<dbReference type="FunFam" id="2.60.40.3110:FF:000001">
    <property type="entry name" value="Putative fimbrial outer membrane usher"/>
    <property type="match status" value="1"/>
</dbReference>
<keyword evidence="13" id="KW-1185">Reference proteome</keyword>
<dbReference type="SUPFAM" id="SSF141729">
    <property type="entry name" value="FimD N-terminal domain-like"/>
    <property type="match status" value="1"/>
</dbReference>
<accession>V5ZB01</accession>
<dbReference type="PANTHER" id="PTHR30451">
    <property type="entry name" value="OUTER MEMBRANE USHER PROTEIN"/>
    <property type="match status" value="1"/>
</dbReference>
<keyword evidence="9" id="KW-0998">Cell outer membrane</keyword>
<feature type="domain" description="PapC-like C-terminal" evidence="10">
    <location>
        <begin position="790"/>
        <end position="852"/>
    </location>
</feature>
<dbReference type="Gene3D" id="2.60.40.2070">
    <property type="match status" value="1"/>
</dbReference>